<dbReference type="HOGENOM" id="CLU_019279_2_0_1"/>
<dbReference type="Gene3D" id="1.10.510.10">
    <property type="entry name" value="Transferase(Phosphotransferase) domain 1"/>
    <property type="match status" value="1"/>
</dbReference>
<protein>
    <recommendedName>
        <fullName evidence="1">non-specific serine/threonine protein kinase</fullName>
        <ecNumber evidence="1">2.7.11.1</ecNumber>
    </recommendedName>
</protein>
<dbReference type="InterPro" id="IPR008271">
    <property type="entry name" value="Ser/Thr_kinase_AS"/>
</dbReference>
<evidence type="ECO:0000256" key="3">
    <source>
        <dbReference type="ARBA" id="ARBA00022840"/>
    </source>
</evidence>
<dbReference type="SUPFAM" id="SSF56112">
    <property type="entry name" value="Protein kinase-like (PK-like)"/>
    <property type="match status" value="1"/>
</dbReference>
<dbReference type="InterPro" id="IPR050235">
    <property type="entry name" value="CK1_Ser-Thr_kinase"/>
</dbReference>
<evidence type="ECO:0000256" key="2">
    <source>
        <dbReference type="ARBA" id="ARBA00022741"/>
    </source>
</evidence>
<evidence type="ECO:0000256" key="1">
    <source>
        <dbReference type="ARBA" id="ARBA00012513"/>
    </source>
</evidence>
<feature type="compositionally biased region" description="Low complexity" evidence="5">
    <location>
        <begin position="10"/>
        <end position="24"/>
    </location>
</feature>
<dbReference type="OrthoDB" id="10020333at2759"/>
<feature type="region of interest" description="Disordered" evidence="5">
    <location>
        <begin position="1"/>
        <end position="27"/>
    </location>
</feature>
<keyword evidence="4" id="KW-0418">Kinase</keyword>
<reference evidence="6" key="1">
    <citation type="submission" date="2007-07" db="EMBL/GenBank/DDBJ databases">
        <title>PCAP assembly of the Caenorhabditis remanei genome.</title>
        <authorList>
            <consortium name="The Caenorhabditis remanei Sequencing Consortium"/>
            <person name="Wilson R.K."/>
        </authorList>
    </citation>
    <scope>NUCLEOTIDE SEQUENCE [LARGE SCALE GENOMIC DNA]</scope>
    <source>
        <strain evidence="6">PB4641</strain>
    </source>
</reference>
<dbReference type="KEGG" id="crq:GCK72_022136"/>
<dbReference type="PROSITE" id="PS00108">
    <property type="entry name" value="PROTEIN_KINASE_ST"/>
    <property type="match status" value="1"/>
</dbReference>
<dbReference type="InterPro" id="IPR017441">
    <property type="entry name" value="Protein_kinase_ATP_BS"/>
</dbReference>
<name>E3MAE2_CAERE</name>
<dbReference type="EC" id="2.7.11.1" evidence="1"/>
<gene>
    <name evidence="6" type="ORF">CRE_17259</name>
</gene>
<dbReference type="InterPro" id="IPR000719">
    <property type="entry name" value="Prot_kinase_dom"/>
</dbReference>
<sequence length="339" mass="38968">MNSVIKPTESNDANQSQNANQNQDITPTVPRVYKTVGNITIHREKIGQGGFGVVRHGVVLVGGNIIPVAVKTERVTRGLRSFTREVKFYTEANNWNEIGFPKLFGCTMDEKHGIVAMELLGPSLYKLHHDSKNHFTLKTILLLADQMISLLEKLHSRGYIHRDLKPENFVMGGEGPNSDLVHLIDFGHCQKYVEDDGFHKRHLNIQSISGTALFMSMNAHTGYQQSRKDDMESLFFVIAYLTLGILPWGRNEYSNQADRTFQIGVEKRQELEKMLKNLPEAFQKLYYSICRLGFDETPKYENYRKILRGLSGEAHFKYDYKYQWNETFENDQNNGLVQQ</sequence>
<accession>E3MAE2</accession>
<evidence type="ECO:0000256" key="4">
    <source>
        <dbReference type="RuleBase" id="RU000304"/>
    </source>
</evidence>
<dbReference type="SMART" id="SM00220">
    <property type="entry name" value="S_TKc"/>
    <property type="match status" value="1"/>
</dbReference>
<dbReference type="AlphaFoldDB" id="E3MAE2"/>
<dbReference type="RefSeq" id="XP_003107056.2">
    <property type="nucleotide sequence ID" value="XM_003107008.2"/>
</dbReference>
<organism evidence="7">
    <name type="scientific">Caenorhabditis remanei</name>
    <name type="common">Caenorhabditis vulgaris</name>
    <dbReference type="NCBI Taxonomy" id="31234"/>
    <lineage>
        <taxon>Eukaryota</taxon>
        <taxon>Metazoa</taxon>
        <taxon>Ecdysozoa</taxon>
        <taxon>Nematoda</taxon>
        <taxon>Chromadorea</taxon>
        <taxon>Rhabditida</taxon>
        <taxon>Rhabditina</taxon>
        <taxon>Rhabditomorpha</taxon>
        <taxon>Rhabditoidea</taxon>
        <taxon>Rhabditidae</taxon>
        <taxon>Peloderinae</taxon>
        <taxon>Caenorhabditis</taxon>
    </lineage>
</organism>
<dbReference type="Proteomes" id="UP000008281">
    <property type="component" value="Unassembled WGS sequence"/>
</dbReference>
<proteinExistence type="inferred from homology"/>
<dbReference type="PROSITE" id="PS50011">
    <property type="entry name" value="PROTEIN_KINASE_DOM"/>
    <property type="match status" value="1"/>
</dbReference>
<dbReference type="Pfam" id="PF00069">
    <property type="entry name" value="Pkinase"/>
    <property type="match status" value="1"/>
</dbReference>
<dbReference type="OMA" id="PTESNDA"/>
<dbReference type="STRING" id="31234.E3MAE2"/>
<keyword evidence="2 4" id="KW-0547">Nucleotide-binding</keyword>
<keyword evidence="4" id="KW-0723">Serine/threonine-protein kinase</keyword>
<evidence type="ECO:0000313" key="7">
    <source>
        <dbReference type="Proteomes" id="UP000008281"/>
    </source>
</evidence>
<dbReference type="InterPro" id="IPR011009">
    <property type="entry name" value="Kinase-like_dom_sf"/>
</dbReference>
<dbReference type="CTD" id="9809546"/>
<dbReference type="GO" id="GO:0004674">
    <property type="term" value="F:protein serine/threonine kinase activity"/>
    <property type="evidence" value="ECO:0007669"/>
    <property type="project" value="UniProtKB-KW"/>
</dbReference>
<evidence type="ECO:0000256" key="5">
    <source>
        <dbReference type="SAM" id="MobiDB-lite"/>
    </source>
</evidence>
<dbReference type="EMBL" id="DS268431">
    <property type="protein sequence ID" value="EFO96896.1"/>
    <property type="molecule type" value="Genomic_DNA"/>
</dbReference>
<dbReference type="GO" id="GO:0005524">
    <property type="term" value="F:ATP binding"/>
    <property type="evidence" value="ECO:0007669"/>
    <property type="project" value="UniProtKB-UniRule"/>
</dbReference>
<evidence type="ECO:0000313" key="6">
    <source>
        <dbReference type="EMBL" id="EFO96896.1"/>
    </source>
</evidence>
<dbReference type="GeneID" id="9809546"/>
<dbReference type="PROSITE" id="PS00107">
    <property type="entry name" value="PROTEIN_KINASE_ATP"/>
    <property type="match status" value="1"/>
</dbReference>
<dbReference type="eggNOG" id="KOG1164">
    <property type="taxonomic scope" value="Eukaryota"/>
</dbReference>
<keyword evidence="7" id="KW-1185">Reference proteome</keyword>
<comment type="similarity">
    <text evidence="4">Belongs to the protein kinase superfamily.</text>
</comment>
<dbReference type="PANTHER" id="PTHR11909">
    <property type="entry name" value="CASEIN KINASE-RELATED"/>
    <property type="match status" value="1"/>
</dbReference>
<keyword evidence="3 4" id="KW-0067">ATP-binding</keyword>
<keyword evidence="4" id="KW-0808">Transferase</keyword>